<dbReference type="InterPro" id="IPR006059">
    <property type="entry name" value="SBP"/>
</dbReference>
<evidence type="ECO:0000313" key="3">
    <source>
        <dbReference type="EMBL" id="EDO62431.1"/>
    </source>
</evidence>
<reference evidence="3 5" key="2">
    <citation type="submission" date="2007-08" db="EMBL/GenBank/DDBJ databases">
        <authorList>
            <person name="Fulton L."/>
            <person name="Clifton S."/>
            <person name="Fulton B."/>
            <person name="Xu J."/>
            <person name="Minx P."/>
            <person name="Pepin K.H."/>
            <person name="Johnson M."/>
            <person name="Thiruvilangam P."/>
            <person name="Bhonagiri V."/>
            <person name="Nash W.E."/>
            <person name="Wang C."/>
            <person name="Mardis E.R."/>
            <person name="Wilson R.K."/>
        </authorList>
    </citation>
    <scope>NUCLEOTIDE SEQUENCE [LARGE SCALE GENOMIC DNA]</scope>
    <source>
        <strain evidence="3 5">DSM 753</strain>
    </source>
</reference>
<evidence type="ECO:0000256" key="2">
    <source>
        <dbReference type="SAM" id="SignalP"/>
    </source>
</evidence>
<dbReference type="Pfam" id="PF01547">
    <property type="entry name" value="SBP_bac_1"/>
    <property type="match status" value="1"/>
</dbReference>
<accession>A7VQM0</accession>
<gene>
    <name evidence="4" type="ORF">CH238_12425</name>
    <name evidence="3" type="ORF">CLOLEP_00850</name>
</gene>
<name>A7VQM0_9FIRM</name>
<dbReference type="AlphaFoldDB" id="A7VQM0"/>
<dbReference type="SUPFAM" id="SSF53850">
    <property type="entry name" value="Periplasmic binding protein-like II"/>
    <property type="match status" value="1"/>
</dbReference>
<dbReference type="eggNOG" id="COG1653">
    <property type="taxonomic scope" value="Bacteria"/>
</dbReference>
<dbReference type="Gene3D" id="3.40.190.10">
    <property type="entry name" value="Periplasmic binding protein-like II"/>
    <property type="match status" value="2"/>
</dbReference>
<dbReference type="InterPro" id="IPR050490">
    <property type="entry name" value="Bact_solute-bd_prot1"/>
</dbReference>
<feature type="compositionally biased region" description="Polar residues" evidence="1">
    <location>
        <begin position="36"/>
        <end position="46"/>
    </location>
</feature>
<dbReference type="PANTHER" id="PTHR43649:SF12">
    <property type="entry name" value="DIACETYLCHITOBIOSE BINDING PROTEIN DASA"/>
    <property type="match status" value="1"/>
</dbReference>
<dbReference type="PROSITE" id="PS51257">
    <property type="entry name" value="PROKAR_LIPOPROTEIN"/>
    <property type="match status" value="1"/>
</dbReference>
<feature type="signal peptide" evidence="2">
    <location>
        <begin position="1"/>
        <end position="27"/>
    </location>
</feature>
<dbReference type="EMBL" id="ABCB02000015">
    <property type="protein sequence ID" value="EDO62431.1"/>
    <property type="molecule type" value="Genomic_DNA"/>
</dbReference>
<evidence type="ECO:0000313" key="5">
    <source>
        <dbReference type="Proteomes" id="UP000003490"/>
    </source>
</evidence>
<sequence>MKLNVKRILAGLLAGALALSVTGCASSGESSSDASNTVSAGSSTSGTDEKTTIVFAEHVADVQNQAPQVWGVIQSYMKDHPNVVIDVQGTAADEHETKMKLAAQSDSLPDLFYVKVGNGLEMVKAGQLADLTDDILGDEEFAAGFLDNMLDVLKVDGKIYGLPCELQCNGVWYNKRLFDQFGLEIPETYEDLMHCCQVFNENGIIPMARGTTDAWSCWALLNDFCRFGYYDHIDNILAGTENWNNPDYLKFYQKLEEMTEANMWPENVSSIGYWEATELFLGEKAAMFDSGVWDTKKFEQSDFAEDIYFGWGPTYTDGVGNQEISMKPASHPYVVSGKLQKEDPEKYAAVIDFLKYYYGTEGTRIIVEENQSVPVTKYTGTVDSAEYPVFSRVMEKVGDDLPSPATAPNMYLPGEFEATFFESISGVLNGIYSPEEALTFLDDQMKAMGLV</sequence>
<dbReference type="PANTHER" id="PTHR43649">
    <property type="entry name" value="ARABINOSE-BINDING PROTEIN-RELATED"/>
    <property type="match status" value="1"/>
</dbReference>
<protein>
    <submittedName>
        <fullName evidence="3">ABC transporter, solute-binding protein</fullName>
    </submittedName>
</protein>
<dbReference type="HOGENOM" id="CLU_031285_12_0_9"/>
<dbReference type="Proteomes" id="UP000003490">
    <property type="component" value="Unassembled WGS sequence"/>
</dbReference>
<comment type="caution">
    <text evidence="3">The sequence shown here is derived from an EMBL/GenBank/DDBJ whole genome shotgun (WGS) entry which is preliminary data.</text>
</comment>
<evidence type="ECO:0000313" key="6">
    <source>
        <dbReference type="Proteomes" id="UP000220611"/>
    </source>
</evidence>
<dbReference type="EMBL" id="NOXF01000011">
    <property type="protein sequence ID" value="PEQ23772.1"/>
    <property type="molecule type" value="Genomic_DNA"/>
</dbReference>
<keyword evidence="6" id="KW-1185">Reference proteome</keyword>
<organism evidence="3 5">
    <name type="scientific">[Clostridium] leptum DSM 753</name>
    <dbReference type="NCBI Taxonomy" id="428125"/>
    <lineage>
        <taxon>Bacteria</taxon>
        <taxon>Bacillati</taxon>
        <taxon>Bacillota</taxon>
        <taxon>Clostridia</taxon>
        <taxon>Eubacteriales</taxon>
        <taxon>Oscillospiraceae</taxon>
        <taxon>Oscillospiraceae incertae sedis</taxon>
    </lineage>
</organism>
<reference evidence="4 6" key="3">
    <citation type="submission" date="2017-07" db="EMBL/GenBank/DDBJ databases">
        <title>Prevalence of linear plasmids in Cutibacterium (Propionibacterium) acnes isolates obtained from prostatic tissue.</title>
        <authorList>
            <person name="Davidsson S."/>
            <person name="Carlsson J."/>
            <person name="Molling P."/>
            <person name="Andren O."/>
            <person name="Andersson S.-O."/>
            <person name="Brzuszkiewicz E."/>
            <person name="Poehlein A."/>
            <person name="Al-Zeer M."/>
            <person name="Brinkmann V."/>
            <person name="Scavenius C."/>
            <person name="Nazipi S."/>
            <person name="Soderquist B."/>
            <person name="Bruggemann H."/>
        </authorList>
    </citation>
    <scope>NUCLEOTIDE SEQUENCE [LARGE SCALE GENOMIC DNA]</scope>
    <source>
        <strain evidence="4 6">DSM 753</strain>
    </source>
</reference>
<dbReference type="OrthoDB" id="9798191at2"/>
<evidence type="ECO:0000313" key="4">
    <source>
        <dbReference type="EMBL" id="PEQ23772.1"/>
    </source>
</evidence>
<feature type="chain" id="PRO_5041894239" evidence="2">
    <location>
        <begin position="28"/>
        <end position="451"/>
    </location>
</feature>
<dbReference type="Proteomes" id="UP000220611">
    <property type="component" value="Unassembled WGS sequence"/>
</dbReference>
<feature type="region of interest" description="Disordered" evidence="1">
    <location>
        <begin position="27"/>
        <end position="47"/>
    </location>
</feature>
<reference evidence="3 5" key="1">
    <citation type="submission" date="2007-08" db="EMBL/GenBank/DDBJ databases">
        <title>Draft genome sequence of Clostridium leptum (DSM 753).</title>
        <authorList>
            <person name="Sudarsanam P."/>
            <person name="Ley R."/>
            <person name="Guruge J."/>
            <person name="Turnbaugh P.J."/>
            <person name="Mahowald M."/>
            <person name="Liep D."/>
            <person name="Gordon J."/>
        </authorList>
    </citation>
    <scope>NUCLEOTIDE SEQUENCE [LARGE SCALE GENOMIC DNA]</scope>
    <source>
        <strain evidence="3 5">DSM 753</strain>
    </source>
</reference>
<evidence type="ECO:0000256" key="1">
    <source>
        <dbReference type="SAM" id="MobiDB-lite"/>
    </source>
</evidence>
<keyword evidence="2" id="KW-0732">Signal</keyword>
<proteinExistence type="predicted"/>